<evidence type="ECO:0000256" key="3">
    <source>
        <dbReference type="SAM" id="MobiDB-lite"/>
    </source>
</evidence>
<gene>
    <name evidence="5" type="ORF">AVDCRST_MAG19-4185</name>
</gene>
<dbReference type="InterPro" id="IPR002068">
    <property type="entry name" value="A-crystallin/Hsp20_dom"/>
</dbReference>
<feature type="region of interest" description="Disordered" evidence="3">
    <location>
        <begin position="141"/>
        <end position="173"/>
    </location>
</feature>
<dbReference type="EMBL" id="CADCWL010000234">
    <property type="protein sequence ID" value="CAA9582316.1"/>
    <property type="molecule type" value="Genomic_DNA"/>
</dbReference>
<dbReference type="Pfam" id="PF00011">
    <property type="entry name" value="HSP20"/>
    <property type="match status" value="1"/>
</dbReference>
<feature type="domain" description="SHSP" evidence="4">
    <location>
        <begin position="35"/>
        <end position="150"/>
    </location>
</feature>
<dbReference type="PROSITE" id="PS01031">
    <property type="entry name" value="SHSP"/>
    <property type="match status" value="1"/>
</dbReference>
<dbReference type="InterPro" id="IPR031107">
    <property type="entry name" value="Small_HSP"/>
</dbReference>
<reference evidence="5" key="1">
    <citation type="submission" date="2020-02" db="EMBL/GenBank/DDBJ databases">
        <authorList>
            <person name="Meier V. D."/>
        </authorList>
    </citation>
    <scope>NUCLEOTIDE SEQUENCE</scope>
    <source>
        <strain evidence="5">AVDCRST_MAG19</strain>
    </source>
</reference>
<proteinExistence type="inferred from homology"/>
<feature type="compositionally biased region" description="Polar residues" evidence="3">
    <location>
        <begin position="164"/>
        <end position="173"/>
    </location>
</feature>
<dbReference type="SUPFAM" id="SSF49764">
    <property type="entry name" value="HSP20-like chaperones"/>
    <property type="match status" value="1"/>
</dbReference>
<evidence type="ECO:0000256" key="2">
    <source>
        <dbReference type="RuleBase" id="RU003616"/>
    </source>
</evidence>
<dbReference type="Gene3D" id="2.60.40.790">
    <property type="match status" value="1"/>
</dbReference>
<comment type="similarity">
    <text evidence="1 2">Belongs to the small heat shock protein (HSP20) family.</text>
</comment>
<evidence type="ECO:0000313" key="5">
    <source>
        <dbReference type="EMBL" id="CAA9582316.1"/>
    </source>
</evidence>
<evidence type="ECO:0000259" key="4">
    <source>
        <dbReference type="PROSITE" id="PS01031"/>
    </source>
</evidence>
<dbReference type="CDD" id="cd06464">
    <property type="entry name" value="ACD_sHsps-like"/>
    <property type="match status" value="1"/>
</dbReference>
<accession>A0A6J4VMJ0</accession>
<organism evidence="5">
    <name type="scientific">uncultured Thermomicrobiales bacterium</name>
    <dbReference type="NCBI Taxonomy" id="1645740"/>
    <lineage>
        <taxon>Bacteria</taxon>
        <taxon>Pseudomonadati</taxon>
        <taxon>Thermomicrobiota</taxon>
        <taxon>Thermomicrobia</taxon>
        <taxon>Thermomicrobiales</taxon>
        <taxon>environmental samples</taxon>
    </lineage>
</organism>
<dbReference type="PANTHER" id="PTHR11527">
    <property type="entry name" value="HEAT-SHOCK PROTEIN 20 FAMILY MEMBER"/>
    <property type="match status" value="1"/>
</dbReference>
<protein>
    <recommendedName>
        <fullName evidence="4">SHSP domain-containing protein</fullName>
    </recommendedName>
</protein>
<evidence type="ECO:0000256" key="1">
    <source>
        <dbReference type="PROSITE-ProRule" id="PRU00285"/>
    </source>
</evidence>
<dbReference type="AlphaFoldDB" id="A0A6J4VMJ0"/>
<dbReference type="InterPro" id="IPR008978">
    <property type="entry name" value="HSP20-like_chaperone"/>
</dbReference>
<name>A0A6J4VMJ0_9BACT</name>
<sequence length="173" mass="18319">MSSSRWDPVSDLVSLREAMNNLLEESFVRPRPGAAPNAPAGLALDVQETPDAFKVTASVPGVGAEDVDITVLGDTLRIRGERRAENGEANGQNGRWLIRERRFGAFERTVTLPTTVRSDGAIADFRDGVLTVTLPKAEEAKPRSIPVRGAASAQPVAPEAIEVESSQGSGTGA</sequence>